<dbReference type="NCBIfam" id="TIGR01662">
    <property type="entry name" value="HAD-SF-IIIA"/>
    <property type="match status" value="1"/>
</dbReference>
<dbReference type="SUPFAM" id="SSF56784">
    <property type="entry name" value="HAD-like"/>
    <property type="match status" value="1"/>
</dbReference>
<proteinExistence type="predicted"/>
<dbReference type="AlphaFoldDB" id="A0AAW8U215"/>
<sequence length="176" mass="19696">MFLSYKPTWMVEAIYQITPEQLKAQGIKALLTDLDNTLIAWNNPNGTEELRNWLAQMEAAGIPVIVVSNNNAQRVAKAIAPFGLAYISRALKPFARGIKQACRQLSLPPEAVVMVGDQLMTDIKAANAAGVKSILVKPVVNTDGWNTRINRFFESKIMRHLVKKNPDMIWRGELHE</sequence>
<dbReference type="PANTHER" id="PTHR43434:SF1">
    <property type="entry name" value="PHOSPHOGLYCOLATE PHOSPHATASE"/>
    <property type="match status" value="1"/>
</dbReference>
<protein>
    <submittedName>
        <fullName evidence="1">YqeG family HAD IIIA-type phosphatase</fullName>
    </submittedName>
</protein>
<comment type="caution">
    <text evidence="1">The sequence shown here is derived from an EMBL/GenBank/DDBJ whole genome shotgun (WGS) entry which is preliminary data.</text>
</comment>
<dbReference type="PANTHER" id="PTHR43434">
    <property type="entry name" value="PHOSPHOGLYCOLATE PHOSPHATASE"/>
    <property type="match status" value="1"/>
</dbReference>
<dbReference type="Gene3D" id="3.40.50.1000">
    <property type="entry name" value="HAD superfamily/HAD-like"/>
    <property type="match status" value="1"/>
</dbReference>
<dbReference type="InterPro" id="IPR036412">
    <property type="entry name" value="HAD-like_sf"/>
</dbReference>
<dbReference type="InterPro" id="IPR050155">
    <property type="entry name" value="HAD-like_hydrolase_sf"/>
</dbReference>
<dbReference type="InterPro" id="IPR010021">
    <property type="entry name" value="PGPP1/Gep4"/>
</dbReference>
<dbReference type="RefSeq" id="WP_161999584.1">
    <property type="nucleotide sequence ID" value="NZ_CAJJLU010000002.1"/>
</dbReference>
<evidence type="ECO:0000313" key="1">
    <source>
        <dbReference type="EMBL" id="MDT2810732.1"/>
    </source>
</evidence>
<dbReference type="EMBL" id="JARQBJ010000004">
    <property type="protein sequence ID" value="MDT2810732.1"/>
    <property type="molecule type" value="Genomic_DNA"/>
</dbReference>
<dbReference type="Pfam" id="PF00702">
    <property type="entry name" value="Hydrolase"/>
    <property type="match status" value="1"/>
</dbReference>
<dbReference type="NCBIfam" id="TIGR01509">
    <property type="entry name" value="HAD-SF-IA-v3"/>
    <property type="match status" value="1"/>
</dbReference>
<dbReference type="NCBIfam" id="TIGR01549">
    <property type="entry name" value="HAD-SF-IA-v1"/>
    <property type="match status" value="1"/>
</dbReference>
<dbReference type="GO" id="GO:0006281">
    <property type="term" value="P:DNA repair"/>
    <property type="evidence" value="ECO:0007669"/>
    <property type="project" value="TreeGrafter"/>
</dbReference>
<evidence type="ECO:0000313" key="2">
    <source>
        <dbReference type="Proteomes" id="UP001256711"/>
    </source>
</evidence>
<accession>A0AAW8U215</accession>
<dbReference type="Proteomes" id="UP001256711">
    <property type="component" value="Unassembled WGS sequence"/>
</dbReference>
<organism evidence="1 2">
    <name type="scientific">Enterococcus asini</name>
    <dbReference type="NCBI Taxonomy" id="57732"/>
    <lineage>
        <taxon>Bacteria</taxon>
        <taxon>Bacillati</taxon>
        <taxon>Bacillota</taxon>
        <taxon>Bacilli</taxon>
        <taxon>Lactobacillales</taxon>
        <taxon>Enterococcaceae</taxon>
        <taxon>Enterococcus</taxon>
    </lineage>
</organism>
<dbReference type="GO" id="GO:0008962">
    <property type="term" value="F:phosphatidylglycerophosphatase activity"/>
    <property type="evidence" value="ECO:0007669"/>
    <property type="project" value="InterPro"/>
</dbReference>
<dbReference type="CDD" id="cd16416">
    <property type="entry name" value="HAD_BsYqeG-like"/>
    <property type="match status" value="1"/>
</dbReference>
<dbReference type="InterPro" id="IPR006549">
    <property type="entry name" value="HAD-SF_hydro_IIIA"/>
</dbReference>
<dbReference type="GO" id="GO:0008967">
    <property type="term" value="F:phosphoglycolate phosphatase activity"/>
    <property type="evidence" value="ECO:0007669"/>
    <property type="project" value="TreeGrafter"/>
</dbReference>
<reference evidence="1" key="1">
    <citation type="submission" date="2023-03" db="EMBL/GenBank/DDBJ databases">
        <authorList>
            <person name="Shen W."/>
            <person name="Cai J."/>
        </authorList>
    </citation>
    <scope>NUCLEOTIDE SEQUENCE</scope>
    <source>
        <strain evidence="1">B226-2</strain>
    </source>
</reference>
<gene>
    <name evidence="1" type="ORF">P7H43_09550</name>
</gene>
<dbReference type="InterPro" id="IPR023214">
    <property type="entry name" value="HAD_sf"/>
</dbReference>
<dbReference type="InterPro" id="IPR006439">
    <property type="entry name" value="HAD-SF_hydro_IA"/>
</dbReference>
<name>A0AAW8U215_9ENTE</name>
<dbReference type="NCBIfam" id="TIGR01668">
    <property type="entry name" value="YqeG_hyp_ppase"/>
    <property type="match status" value="1"/>
</dbReference>